<dbReference type="EMBL" id="CP035807">
    <property type="protein sequence ID" value="QEN04331.1"/>
    <property type="molecule type" value="Genomic_DNA"/>
</dbReference>
<dbReference type="AlphaFoldDB" id="A0A5C1QA26"/>
<dbReference type="GO" id="GO:0016740">
    <property type="term" value="F:transferase activity"/>
    <property type="evidence" value="ECO:0007669"/>
    <property type="project" value="UniProtKB-KW"/>
</dbReference>
<dbReference type="PANTHER" id="PTHR28037">
    <property type="entry name" value="ALCOHOL O-ACETYLTRANSFERASE 1-RELATED"/>
    <property type="match status" value="1"/>
</dbReference>
<proteinExistence type="predicted"/>
<dbReference type="PANTHER" id="PTHR28037:SF1">
    <property type="entry name" value="ALCOHOL O-ACETYLTRANSFERASE 1-RELATED"/>
    <property type="match status" value="1"/>
</dbReference>
<accession>A0A5C1QA26</accession>
<dbReference type="KEGG" id="sper:EW093_06315"/>
<organism evidence="1 2">
    <name type="scientific">Thiospirochaeta perfilievii</name>
    <dbReference type="NCBI Taxonomy" id="252967"/>
    <lineage>
        <taxon>Bacteria</taxon>
        <taxon>Pseudomonadati</taxon>
        <taxon>Spirochaetota</taxon>
        <taxon>Spirochaetia</taxon>
        <taxon>Spirochaetales</taxon>
        <taxon>Spirochaetaceae</taxon>
        <taxon>Thiospirochaeta</taxon>
    </lineage>
</organism>
<name>A0A5C1QA26_9SPIO</name>
<dbReference type="RefSeq" id="WP_149567579.1">
    <property type="nucleotide sequence ID" value="NZ_CP035807.1"/>
</dbReference>
<sequence>MNSLNNWYKLDNVAKLFPAVTTGRNSSTFRVSIILKREIKPDLLQNALDLVITRFPMFAVRIRRGLFWYFLESNDEKLLIQEEEDTPCGKIDKFKNNEYQIRVLYYNKKISIECFHSITDGVGALELLKLLALEYLKLDGNKIDNSGETLSIHDEASPYETEDSFRTYFKNKKGEKIKVRPAYKLKGSNFNNFGNNVVKGIINISELKEVCNRDGVTITQYIISLFIYSIFLEQSKSGDFKKDINIVVPVNLRSFFPSRTLRNFFSVIPITITPKEGMELKDIEKEVVAQFKVKINSRVLDNDISANFRSEKLLLIRVAPLFIKNLILRIAFNRGTKNQTASVSNLGVVNLPKGMDPHVDHVEAVLYSSRENRINCAICSFNNRLSITFSRTILEPSIIKDFFTHLSQREGLEVSIFSNHWDVNYE</sequence>
<keyword evidence="1" id="KW-0808">Transferase</keyword>
<evidence type="ECO:0000313" key="1">
    <source>
        <dbReference type="EMBL" id="QEN04331.1"/>
    </source>
</evidence>
<dbReference type="OrthoDB" id="4876345at2"/>
<evidence type="ECO:0000313" key="2">
    <source>
        <dbReference type="Proteomes" id="UP000323824"/>
    </source>
</evidence>
<dbReference type="InterPro" id="IPR052058">
    <property type="entry name" value="Alcohol_O-acetyltransferase"/>
</dbReference>
<protein>
    <submittedName>
        <fullName evidence="1">Alcohol acetyltransferase</fullName>
    </submittedName>
</protein>
<gene>
    <name evidence="1" type="ORF">EW093_06315</name>
</gene>
<dbReference type="Proteomes" id="UP000323824">
    <property type="component" value="Chromosome"/>
</dbReference>
<reference evidence="1 2" key="2">
    <citation type="submission" date="2019-09" db="EMBL/GenBank/DDBJ databases">
        <title>Complete Genome Sequence and Methylome Analysis of free living Spirochaetas.</title>
        <authorList>
            <person name="Leshcheva N."/>
            <person name="Mikheeva N."/>
        </authorList>
    </citation>
    <scope>NUCLEOTIDE SEQUENCE [LARGE SCALE GENOMIC DNA]</scope>
    <source>
        <strain evidence="1 2">P</strain>
    </source>
</reference>
<keyword evidence="2" id="KW-1185">Reference proteome</keyword>
<reference evidence="1 2" key="1">
    <citation type="submission" date="2019-02" db="EMBL/GenBank/DDBJ databases">
        <authorList>
            <person name="Fomenkov A."/>
            <person name="Dubinina G."/>
            <person name="Grabovich M."/>
            <person name="Vincze T."/>
            <person name="Roberts R.J."/>
        </authorList>
    </citation>
    <scope>NUCLEOTIDE SEQUENCE [LARGE SCALE GENOMIC DNA]</scope>
    <source>
        <strain evidence="1 2">P</strain>
    </source>
</reference>